<dbReference type="GO" id="GO:0016887">
    <property type="term" value="F:ATP hydrolysis activity"/>
    <property type="evidence" value="ECO:0007669"/>
    <property type="project" value="InterPro"/>
</dbReference>
<feature type="compositionally biased region" description="Basic and acidic residues" evidence="1">
    <location>
        <begin position="335"/>
        <end position="346"/>
    </location>
</feature>
<accession>A0A3P3VS51</accession>
<dbReference type="PANTHER" id="PTHR35023">
    <property type="entry name" value="CHELATASE-RELATED"/>
    <property type="match status" value="1"/>
</dbReference>
<dbReference type="InterPro" id="IPR052989">
    <property type="entry name" value="Mg-chelatase_DI-like"/>
</dbReference>
<dbReference type="InterPro" id="IPR027417">
    <property type="entry name" value="P-loop_NTPase"/>
</dbReference>
<dbReference type="Pfam" id="PF07728">
    <property type="entry name" value="AAA_5"/>
    <property type="match status" value="1"/>
</dbReference>
<dbReference type="EMBL" id="QWEZ01000001">
    <property type="protein sequence ID" value="RRJ84526.1"/>
    <property type="molecule type" value="Genomic_DNA"/>
</dbReference>
<dbReference type="GO" id="GO:0005524">
    <property type="term" value="F:ATP binding"/>
    <property type="evidence" value="ECO:0007669"/>
    <property type="project" value="InterPro"/>
</dbReference>
<evidence type="ECO:0000313" key="3">
    <source>
        <dbReference type="EMBL" id="RRJ84526.1"/>
    </source>
</evidence>
<proteinExistence type="predicted"/>
<gene>
    <name evidence="3" type="ORF">D0544_05310</name>
</gene>
<dbReference type="SUPFAM" id="SSF52540">
    <property type="entry name" value="P-loop containing nucleoside triphosphate hydrolases"/>
    <property type="match status" value="1"/>
</dbReference>
<reference evidence="3 4" key="1">
    <citation type="submission" date="2018-08" db="EMBL/GenBank/DDBJ databases">
        <authorList>
            <person name="Khan S.A."/>
        </authorList>
    </citation>
    <scope>NUCLEOTIDE SEQUENCE [LARGE SCALE GENOMIC DNA]</scope>
    <source>
        <strain evidence="3 4">GTF-13</strain>
    </source>
</reference>
<dbReference type="Gene3D" id="1.10.8.80">
    <property type="entry name" value="Magnesium chelatase subunit I, C-Terminal domain"/>
    <property type="match status" value="1"/>
</dbReference>
<dbReference type="RefSeq" id="WP_125014956.1">
    <property type="nucleotide sequence ID" value="NZ_QWEZ01000001.1"/>
</dbReference>
<sequence>MTYRFPFSAIVGQEPLKQALLLCALDPRIGGVLISGPRGSAKSTLARGLADLLGNDEHFVNLPLGATEEQLVGSLNLEQVLNENRVSFQPGLLGKADGGVLYVDEVNLLPDPLVDLLLDAAASGINHVERDGISHQHSARFTLIGTMNPDEGELRPQLLDRFGLCVQLNARYDADTRVAIVRQRIAFDDDPAGFCARYHQQQQALTAEIARGRAALASIEVPDAMQADIARRCAEAAVDGLRADITFYRAARACAAWQGEPRVTNEHLDRVQPLVLAHRSDPQPQHAPTTPPPQGDEPDSVDAPSRGSGLPVEQDASGGQWGQMPPSSVHPGYRRRLDPVAEKKKP</sequence>
<dbReference type="Proteomes" id="UP000280792">
    <property type="component" value="Unassembled WGS sequence"/>
</dbReference>
<reference evidence="3 4" key="2">
    <citation type="submission" date="2018-12" db="EMBL/GenBank/DDBJ databases">
        <title>Simiduia agarivorans gen. nov., sp. nov., a marine, agarolytic bacterium isolated from shallow coastal water from Keelung, Taiwan.</title>
        <authorList>
            <person name="Shieh W.Y."/>
        </authorList>
    </citation>
    <scope>NUCLEOTIDE SEQUENCE [LARGE SCALE GENOMIC DNA]</scope>
    <source>
        <strain evidence="3 4">GTF-13</strain>
    </source>
</reference>
<protein>
    <submittedName>
        <fullName evidence="3">Magnesium chelatase</fullName>
    </submittedName>
</protein>
<dbReference type="InterPro" id="IPR041628">
    <property type="entry name" value="ChlI/MoxR_AAA_lid"/>
</dbReference>
<dbReference type="InterPro" id="IPR011704">
    <property type="entry name" value="ATPase_dyneun-rel_AAA"/>
</dbReference>
<comment type="caution">
    <text evidence="3">The sequence shown here is derived from an EMBL/GenBank/DDBJ whole genome shotgun (WGS) entry which is preliminary data.</text>
</comment>
<evidence type="ECO:0000256" key="1">
    <source>
        <dbReference type="SAM" id="MobiDB-lite"/>
    </source>
</evidence>
<dbReference type="Pfam" id="PF17863">
    <property type="entry name" value="AAA_lid_2"/>
    <property type="match status" value="1"/>
</dbReference>
<dbReference type="AlphaFoldDB" id="A0A3P3VS51"/>
<feature type="region of interest" description="Disordered" evidence="1">
    <location>
        <begin position="278"/>
        <end position="346"/>
    </location>
</feature>
<organism evidence="3 4">
    <name type="scientific">Aestuariirhabdus litorea</name>
    <dbReference type="NCBI Taxonomy" id="2528527"/>
    <lineage>
        <taxon>Bacteria</taxon>
        <taxon>Pseudomonadati</taxon>
        <taxon>Pseudomonadota</taxon>
        <taxon>Gammaproteobacteria</taxon>
        <taxon>Oceanospirillales</taxon>
        <taxon>Aestuariirhabdaceae</taxon>
        <taxon>Aestuariirhabdus</taxon>
    </lineage>
</organism>
<dbReference type="SMART" id="SM00382">
    <property type="entry name" value="AAA"/>
    <property type="match status" value="1"/>
</dbReference>
<dbReference type="CDD" id="cd00009">
    <property type="entry name" value="AAA"/>
    <property type="match status" value="1"/>
</dbReference>
<dbReference type="PANTHER" id="PTHR35023:SF1">
    <property type="entry name" value="MG-PROTOPORPHYRIN IX CHELATASE"/>
    <property type="match status" value="1"/>
</dbReference>
<keyword evidence="4" id="KW-1185">Reference proteome</keyword>
<dbReference type="InterPro" id="IPR003593">
    <property type="entry name" value="AAA+_ATPase"/>
</dbReference>
<evidence type="ECO:0000313" key="4">
    <source>
        <dbReference type="Proteomes" id="UP000280792"/>
    </source>
</evidence>
<evidence type="ECO:0000259" key="2">
    <source>
        <dbReference type="SMART" id="SM00382"/>
    </source>
</evidence>
<name>A0A3P3VS51_9GAMM</name>
<feature type="domain" description="AAA+ ATPase" evidence="2">
    <location>
        <begin position="28"/>
        <end position="173"/>
    </location>
</feature>
<dbReference type="Gene3D" id="3.40.50.300">
    <property type="entry name" value="P-loop containing nucleotide triphosphate hydrolases"/>
    <property type="match status" value="1"/>
</dbReference>